<dbReference type="STRING" id="1330018.A0A167PM91"/>
<feature type="region of interest" description="Disordered" evidence="6">
    <location>
        <begin position="210"/>
        <end position="237"/>
    </location>
</feature>
<feature type="compositionally biased region" description="Low complexity" evidence="6">
    <location>
        <begin position="224"/>
        <end position="237"/>
    </location>
</feature>
<dbReference type="InterPro" id="IPR009060">
    <property type="entry name" value="UBA-like_sf"/>
</dbReference>
<dbReference type="OrthoDB" id="419317at2759"/>
<evidence type="ECO:0000256" key="3">
    <source>
        <dbReference type="ARBA" id="ARBA00023204"/>
    </source>
</evidence>
<evidence type="ECO:0000256" key="1">
    <source>
        <dbReference type="ARBA" id="ARBA00022737"/>
    </source>
</evidence>
<protein>
    <recommendedName>
        <fullName evidence="5">UV excision repair protein RAD23</fullName>
    </recommendedName>
</protein>
<name>A0A167PM91_CALVF</name>
<dbReference type="PANTHER" id="PTHR10621:SF0">
    <property type="entry name" value="UV EXCISION REPAIR PROTEIN RAD23"/>
    <property type="match status" value="1"/>
</dbReference>
<feature type="compositionally biased region" description="Pro residues" evidence="6">
    <location>
        <begin position="214"/>
        <end position="223"/>
    </location>
</feature>
<evidence type="ECO:0000313" key="10">
    <source>
        <dbReference type="Proteomes" id="UP000076738"/>
    </source>
</evidence>
<dbReference type="SMART" id="SM00165">
    <property type="entry name" value="UBA"/>
    <property type="match status" value="2"/>
</dbReference>
<dbReference type="SUPFAM" id="SSF101238">
    <property type="entry name" value="XPC-binding domain"/>
    <property type="match status" value="1"/>
</dbReference>
<feature type="domain" description="UBA" evidence="7">
    <location>
        <begin position="354"/>
        <end position="395"/>
    </location>
</feature>
<dbReference type="Pfam" id="PF00240">
    <property type="entry name" value="ubiquitin"/>
    <property type="match status" value="1"/>
</dbReference>
<dbReference type="PROSITE" id="PS50053">
    <property type="entry name" value="UBIQUITIN_2"/>
    <property type="match status" value="1"/>
</dbReference>
<organism evidence="9 10">
    <name type="scientific">Calocera viscosa (strain TUFC12733)</name>
    <dbReference type="NCBI Taxonomy" id="1330018"/>
    <lineage>
        <taxon>Eukaryota</taxon>
        <taxon>Fungi</taxon>
        <taxon>Dikarya</taxon>
        <taxon>Basidiomycota</taxon>
        <taxon>Agaricomycotina</taxon>
        <taxon>Dacrymycetes</taxon>
        <taxon>Dacrymycetales</taxon>
        <taxon>Dacrymycetaceae</taxon>
        <taxon>Calocera</taxon>
    </lineage>
</organism>
<comment type="subcellular location">
    <subcellularLocation>
        <location evidence="5">Nucleus</location>
    </subcellularLocation>
    <subcellularLocation>
        <location evidence="5">Cytoplasm</location>
    </subcellularLocation>
</comment>
<dbReference type="GO" id="GO:0005654">
    <property type="term" value="C:nucleoplasm"/>
    <property type="evidence" value="ECO:0007669"/>
    <property type="project" value="TreeGrafter"/>
</dbReference>
<dbReference type="GO" id="GO:0070628">
    <property type="term" value="F:proteasome binding"/>
    <property type="evidence" value="ECO:0007669"/>
    <property type="project" value="TreeGrafter"/>
</dbReference>
<evidence type="ECO:0000259" key="7">
    <source>
        <dbReference type="PROSITE" id="PS50030"/>
    </source>
</evidence>
<dbReference type="FunFam" id="1.10.8.10:FF:000003">
    <property type="entry name" value="UV excision repair protein RAD23 homolog"/>
    <property type="match status" value="1"/>
</dbReference>
<dbReference type="FunFam" id="1.10.8.10:FF:000002">
    <property type="entry name" value="UV excision repair protein RAD23 homolog"/>
    <property type="match status" value="1"/>
</dbReference>
<accession>A0A167PM91</accession>
<evidence type="ECO:0000313" key="9">
    <source>
        <dbReference type="EMBL" id="KZO98944.1"/>
    </source>
</evidence>
<dbReference type="CDD" id="cd14281">
    <property type="entry name" value="UBA2_Rad23_like"/>
    <property type="match status" value="1"/>
</dbReference>
<dbReference type="InterPro" id="IPR006636">
    <property type="entry name" value="STI1_HS-bd"/>
</dbReference>
<dbReference type="InterPro" id="IPR036353">
    <property type="entry name" value="XPC-bd_sf"/>
</dbReference>
<proteinExistence type="inferred from homology"/>
<dbReference type="InterPro" id="IPR015360">
    <property type="entry name" value="XPC-bd"/>
</dbReference>
<dbReference type="CDD" id="cd01805">
    <property type="entry name" value="Ubl_Rad23"/>
    <property type="match status" value="1"/>
</dbReference>
<dbReference type="SUPFAM" id="SSF46934">
    <property type="entry name" value="UBA-like"/>
    <property type="match status" value="2"/>
</dbReference>
<dbReference type="SUPFAM" id="SSF54236">
    <property type="entry name" value="Ubiquitin-like"/>
    <property type="match status" value="1"/>
</dbReference>
<dbReference type="SMART" id="SM00213">
    <property type="entry name" value="UBQ"/>
    <property type="match status" value="1"/>
</dbReference>
<keyword evidence="1" id="KW-0677">Repeat</keyword>
<feature type="domain" description="Ubiquitin-like" evidence="8">
    <location>
        <begin position="1"/>
        <end position="73"/>
    </location>
</feature>
<evidence type="ECO:0000259" key="8">
    <source>
        <dbReference type="PROSITE" id="PS50053"/>
    </source>
</evidence>
<dbReference type="GO" id="GO:0003684">
    <property type="term" value="F:damaged DNA binding"/>
    <property type="evidence" value="ECO:0007669"/>
    <property type="project" value="UniProtKB-UniRule"/>
</dbReference>
<comment type="function">
    <text evidence="5">Multiubiquitin chain receptor involved in modulation of proteasomal degradation. Involved in nucleotide excision repair.</text>
</comment>
<evidence type="ECO:0000256" key="2">
    <source>
        <dbReference type="ARBA" id="ARBA00022763"/>
    </source>
</evidence>
<dbReference type="PANTHER" id="PTHR10621">
    <property type="entry name" value="UV EXCISION REPAIR PROTEIN RAD23"/>
    <property type="match status" value="1"/>
</dbReference>
<dbReference type="GO" id="GO:0043161">
    <property type="term" value="P:proteasome-mediated ubiquitin-dependent protein catabolic process"/>
    <property type="evidence" value="ECO:0007669"/>
    <property type="project" value="UniProtKB-UniRule"/>
</dbReference>
<dbReference type="InterPro" id="IPR029071">
    <property type="entry name" value="Ubiquitin-like_domsf"/>
</dbReference>
<dbReference type="Proteomes" id="UP000076738">
    <property type="component" value="Unassembled WGS sequence"/>
</dbReference>
<dbReference type="InterPro" id="IPR015940">
    <property type="entry name" value="UBA"/>
</dbReference>
<feature type="domain" description="UBA" evidence="7">
    <location>
        <begin position="162"/>
        <end position="202"/>
    </location>
</feature>
<evidence type="ECO:0000256" key="5">
    <source>
        <dbReference type="RuleBase" id="RU367049"/>
    </source>
</evidence>
<dbReference type="GO" id="GO:0006289">
    <property type="term" value="P:nucleotide-excision repair"/>
    <property type="evidence" value="ECO:0007669"/>
    <property type="project" value="UniProtKB-UniRule"/>
</dbReference>
<dbReference type="Gene3D" id="1.10.8.10">
    <property type="entry name" value="DNA helicase RuvA subunit, C-terminal domain"/>
    <property type="match status" value="2"/>
</dbReference>
<dbReference type="Gene3D" id="1.10.10.540">
    <property type="entry name" value="XPC-binding domain"/>
    <property type="match status" value="1"/>
</dbReference>
<comment type="similarity">
    <text evidence="5">Belongs to the RAD23 family.</text>
</comment>
<reference evidence="9 10" key="1">
    <citation type="journal article" date="2016" name="Mol. Biol. Evol.">
        <title>Comparative Genomics of Early-Diverging Mushroom-Forming Fungi Provides Insights into the Origins of Lignocellulose Decay Capabilities.</title>
        <authorList>
            <person name="Nagy L.G."/>
            <person name="Riley R."/>
            <person name="Tritt A."/>
            <person name="Adam C."/>
            <person name="Daum C."/>
            <person name="Floudas D."/>
            <person name="Sun H."/>
            <person name="Yadav J.S."/>
            <person name="Pangilinan J."/>
            <person name="Larsson K.H."/>
            <person name="Matsuura K."/>
            <person name="Barry K."/>
            <person name="Labutti K."/>
            <person name="Kuo R."/>
            <person name="Ohm R.A."/>
            <person name="Bhattacharya S.S."/>
            <person name="Shirouzu T."/>
            <person name="Yoshinaga Y."/>
            <person name="Martin F.M."/>
            <person name="Grigoriev I.V."/>
            <person name="Hibbett D.S."/>
        </authorList>
    </citation>
    <scope>NUCLEOTIDE SEQUENCE [LARGE SCALE GENOMIC DNA]</scope>
    <source>
        <strain evidence="9 10">TUFC12733</strain>
    </source>
</reference>
<dbReference type="PROSITE" id="PS50030">
    <property type="entry name" value="UBA"/>
    <property type="match status" value="2"/>
</dbReference>
<dbReference type="GO" id="GO:0031593">
    <property type="term" value="F:polyubiquitin modification-dependent protein binding"/>
    <property type="evidence" value="ECO:0007669"/>
    <property type="project" value="UniProtKB-UniRule"/>
</dbReference>
<dbReference type="Gene3D" id="3.10.20.90">
    <property type="entry name" value="Phosphatidylinositol 3-kinase Catalytic Subunit, Chain A, domain 1"/>
    <property type="match status" value="1"/>
</dbReference>
<sequence>MQLTFKTLQQKQFKLDAEPTDTVLDLKHKIAQEQDFPVEHQKIIYSGKILSDTQTVEACKIKEKDFLVVMVSKVRFRTPARAPAYPKAAPAPPAAETSKAAAPEPAKPVASTSAAAGPSEPIAAPAPVPAAEPAPPAAPAPAAEPAAAASAWGDQSSFVTGAALQGAVQNMMEMGFERALVMRALKAAFNNPDRAVEYLMSGIPDHLVQEEAPAPAPTSPPPAAAGSPTAPTAPAVPAPQNLFQAAAEQMQRQQAGGAGGAQNPQIAQQLAALRNTPMFAQIRQLVTQNPALLQPLVQQLAASNPQLAQLMNQNPQLLLHLLAGDEGEEGEGMEWEGEEGEGGQIPGMTTIQVTPEENSAIERLIALGFPRDIVIQAYFACDKNEELAANYLFENGFD</sequence>
<keyword evidence="2 5" id="KW-0227">DNA damage</keyword>
<dbReference type="FunFam" id="3.10.20.90:FF:000254">
    <property type="entry name" value="UV excision repair protein Rad23"/>
    <property type="match status" value="1"/>
</dbReference>
<gene>
    <name evidence="9" type="ORF">CALVIDRAFT_478158</name>
</gene>
<evidence type="ECO:0000256" key="4">
    <source>
        <dbReference type="ARBA" id="ARBA00023242"/>
    </source>
</evidence>
<keyword evidence="10" id="KW-1185">Reference proteome</keyword>
<keyword evidence="3 5" id="KW-0234">DNA repair</keyword>
<dbReference type="InterPro" id="IPR004806">
    <property type="entry name" value="Rad23"/>
</dbReference>
<dbReference type="NCBIfam" id="TIGR00601">
    <property type="entry name" value="rad23"/>
    <property type="match status" value="1"/>
</dbReference>
<dbReference type="PRINTS" id="PR01839">
    <property type="entry name" value="RAD23PROTEIN"/>
</dbReference>
<dbReference type="SMART" id="SM00727">
    <property type="entry name" value="STI1"/>
    <property type="match status" value="1"/>
</dbReference>
<feature type="compositionally biased region" description="Low complexity" evidence="6">
    <location>
        <begin position="83"/>
        <end position="110"/>
    </location>
</feature>
<dbReference type="Pfam" id="PF09280">
    <property type="entry name" value="XPC-binding"/>
    <property type="match status" value="1"/>
</dbReference>
<dbReference type="Pfam" id="PF00627">
    <property type="entry name" value="UBA"/>
    <property type="match status" value="2"/>
</dbReference>
<dbReference type="AlphaFoldDB" id="A0A167PM91"/>
<dbReference type="GO" id="GO:0043130">
    <property type="term" value="F:ubiquitin binding"/>
    <property type="evidence" value="ECO:0007669"/>
    <property type="project" value="UniProtKB-UniRule"/>
</dbReference>
<feature type="compositionally biased region" description="Pro residues" evidence="6">
    <location>
        <begin position="124"/>
        <end position="139"/>
    </location>
</feature>
<keyword evidence="4 5" id="KW-0539">Nucleus</keyword>
<dbReference type="InterPro" id="IPR000626">
    <property type="entry name" value="Ubiquitin-like_dom"/>
</dbReference>
<keyword evidence="5" id="KW-0963">Cytoplasm</keyword>
<dbReference type="GO" id="GO:0005829">
    <property type="term" value="C:cytosol"/>
    <property type="evidence" value="ECO:0007669"/>
    <property type="project" value="TreeGrafter"/>
</dbReference>
<evidence type="ECO:0000256" key="6">
    <source>
        <dbReference type="SAM" id="MobiDB-lite"/>
    </source>
</evidence>
<dbReference type="EMBL" id="KV417274">
    <property type="protein sequence ID" value="KZO98944.1"/>
    <property type="molecule type" value="Genomic_DNA"/>
</dbReference>
<feature type="region of interest" description="Disordered" evidence="6">
    <location>
        <begin position="83"/>
        <end position="148"/>
    </location>
</feature>